<dbReference type="AlphaFoldDB" id="A0A3D9FYY9"/>
<organism evidence="1 2">
    <name type="scientific">Flavobacterium cutihirudinis</name>
    <dbReference type="NCBI Taxonomy" id="1265740"/>
    <lineage>
        <taxon>Bacteria</taxon>
        <taxon>Pseudomonadati</taxon>
        <taxon>Bacteroidota</taxon>
        <taxon>Flavobacteriia</taxon>
        <taxon>Flavobacteriales</taxon>
        <taxon>Flavobacteriaceae</taxon>
        <taxon>Flavobacterium</taxon>
    </lineage>
</organism>
<dbReference type="EMBL" id="QRDQ01000007">
    <property type="protein sequence ID" value="RED26164.1"/>
    <property type="molecule type" value="Genomic_DNA"/>
</dbReference>
<keyword evidence="2" id="KW-1185">Reference proteome</keyword>
<reference evidence="1 2" key="1">
    <citation type="submission" date="2018-07" db="EMBL/GenBank/DDBJ databases">
        <title>Genomic Encyclopedia of Archaeal and Bacterial Type Strains, Phase II (KMG-II): from individual species to whole genera.</title>
        <authorList>
            <person name="Goeker M."/>
        </authorList>
    </citation>
    <scope>NUCLEOTIDE SEQUENCE [LARGE SCALE GENOMIC DNA]</scope>
    <source>
        <strain evidence="1 2">DSM 25795</strain>
    </source>
</reference>
<evidence type="ECO:0000313" key="1">
    <source>
        <dbReference type="EMBL" id="RED26164.1"/>
    </source>
</evidence>
<accession>A0A3D9FYY9</accession>
<comment type="caution">
    <text evidence="1">The sequence shown here is derived from an EMBL/GenBank/DDBJ whole genome shotgun (WGS) entry which is preliminary data.</text>
</comment>
<name>A0A3D9FYY9_9FLAO</name>
<dbReference type="Proteomes" id="UP000257004">
    <property type="component" value="Unassembled WGS sequence"/>
</dbReference>
<gene>
    <name evidence="1" type="ORF">BD847_0075</name>
</gene>
<evidence type="ECO:0000313" key="2">
    <source>
        <dbReference type="Proteomes" id="UP000257004"/>
    </source>
</evidence>
<proteinExistence type="predicted"/>
<sequence>MVFINHELHKYFLTQILQIELIFFTLEKIYTDFIYLKLNLLNQQNLRKKKSAQSAKSVAKNYCKTSCIALAFNKHSSYSFSGSESDVMALPTENETYLFS</sequence>
<protein>
    <submittedName>
        <fullName evidence="1">Uncharacterized protein</fullName>
    </submittedName>
</protein>